<keyword evidence="2" id="KW-1185">Reference proteome</keyword>
<reference evidence="1 2" key="1">
    <citation type="submission" date="2020-10" db="EMBL/GenBank/DDBJ databases">
        <title>The Coptis chinensis genome and diversification of protoberbering-type alkaloids.</title>
        <authorList>
            <person name="Wang B."/>
            <person name="Shu S."/>
            <person name="Song C."/>
            <person name="Liu Y."/>
        </authorList>
    </citation>
    <scope>NUCLEOTIDE SEQUENCE [LARGE SCALE GENOMIC DNA]</scope>
    <source>
        <strain evidence="1">HL-2020</strain>
        <tissue evidence="1">Leaf</tissue>
    </source>
</reference>
<gene>
    <name evidence="1" type="ORF">IFM89_031643</name>
</gene>
<evidence type="ECO:0000313" key="2">
    <source>
        <dbReference type="Proteomes" id="UP000631114"/>
    </source>
</evidence>
<dbReference type="EMBL" id="JADFTS010000001">
    <property type="protein sequence ID" value="KAF9626251.1"/>
    <property type="molecule type" value="Genomic_DNA"/>
</dbReference>
<dbReference type="AlphaFoldDB" id="A0A835IY56"/>
<proteinExistence type="predicted"/>
<accession>A0A835IY56</accession>
<name>A0A835IY56_9MAGN</name>
<dbReference type="Proteomes" id="UP000631114">
    <property type="component" value="Unassembled WGS sequence"/>
</dbReference>
<evidence type="ECO:0008006" key="3">
    <source>
        <dbReference type="Google" id="ProtNLM"/>
    </source>
</evidence>
<organism evidence="1 2">
    <name type="scientific">Coptis chinensis</name>
    <dbReference type="NCBI Taxonomy" id="261450"/>
    <lineage>
        <taxon>Eukaryota</taxon>
        <taxon>Viridiplantae</taxon>
        <taxon>Streptophyta</taxon>
        <taxon>Embryophyta</taxon>
        <taxon>Tracheophyta</taxon>
        <taxon>Spermatophyta</taxon>
        <taxon>Magnoliopsida</taxon>
        <taxon>Ranunculales</taxon>
        <taxon>Ranunculaceae</taxon>
        <taxon>Coptidoideae</taxon>
        <taxon>Coptis</taxon>
    </lineage>
</organism>
<dbReference type="OrthoDB" id="783419at2759"/>
<comment type="caution">
    <text evidence="1">The sequence shown here is derived from an EMBL/GenBank/DDBJ whole genome shotgun (WGS) entry which is preliminary data.</text>
</comment>
<sequence>MGSAQELPLLIDRDDKEISNHHLKHRRSSFGSSLIAEGDIEPIHKVNNFFREFSIESKKLWFLVGPAIFASICQYSLGAITQAFAGQVGTLELTVVSAQNSVIGGFSFGVMEL</sequence>
<protein>
    <recommendedName>
        <fullName evidence="3">Multi antimicrobial extrusion protein</fullName>
    </recommendedName>
</protein>
<evidence type="ECO:0000313" key="1">
    <source>
        <dbReference type="EMBL" id="KAF9626251.1"/>
    </source>
</evidence>